<accession>A0A157ZMJ4</accession>
<sequence length="104" mass="11168">MSTLSQAVIATSALLLVFEGAAAQESTVALKDGPGKEKTMLCAGCHSLDYIQMNSPFLDRKGWRTSVNKMINAFGAPISKDDAEEIVNYLDQHYGKPSRDASGS</sequence>
<dbReference type="GO" id="GO:0020037">
    <property type="term" value="F:heme binding"/>
    <property type="evidence" value="ECO:0007669"/>
    <property type="project" value="InterPro"/>
</dbReference>
<proteinExistence type="predicted"/>
<dbReference type="OrthoDB" id="8593494at2"/>
<dbReference type="AlphaFoldDB" id="A0A157ZMJ4"/>
<evidence type="ECO:0000313" key="2">
    <source>
        <dbReference type="EMBL" id="SAK46177.1"/>
    </source>
</evidence>
<evidence type="ECO:0008006" key="4">
    <source>
        <dbReference type="Google" id="ProtNLM"/>
    </source>
</evidence>
<comment type="caution">
    <text evidence="2">The sequence shown here is derived from an EMBL/GenBank/DDBJ whole genome shotgun (WGS) entry which is preliminary data.</text>
</comment>
<dbReference type="GO" id="GO:0009055">
    <property type="term" value="F:electron transfer activity"/>
    <property type="evidence" value="ECO:0007669"/>
    <property type="project" value="InterPro"/>
</dbReference>
<name>A0A157ZMJ4_9BURK</name>
<keyword evidence="3" id="KW-1185">Reference proteome</keyword>
<dbReference type="Gene3D" id="1.10.760.10">
    <property type="entry name" value="Cytochrome c-like domain"/>
    <property type="match status" value="1"/>
</dbReference>
<organism evidence="2 3">
    <name type="scientific">Caballeronia calidae</name>
    <dbReference type="NCBI Taxonomy" id="1777139"/>
    <lineage>
        <taxon>Bacteria</taxon>
        <taxon>Pseudomonadati</taxon>
        <taxon>Pseudomonadota</taxon>
        <taxon>Betaproteobacteria</taxon>
        <taxon>Burkholderiales</taxon>
        <taxon>Burkholderiaceae</taxon>
        <taxon>Caballeronia</taxon>
    </lineage>
</organism>
<keyword evidence="1" id="KW-0732">Signal</keyword>
<feature type="chain" id="PRO_5007619628" description="Cytochrome c" evidence="1">
    <location>
        <begin position="24"/>
        <end position="104"/>
    </location>
</feature>
<dbReference type="RefSeq" id="WP_062602258.1">
    <property type="nucleotide sequence ID" value="NZ_FCOX02000002.1"/>
</dbReference>
<evidence type="ECO:0000313" key="3">
    <source>
        <dbReference type="Proteomes" id="UP000071859"/>
    </source>
</evidence>
<dbReference type="InterPro" id="IPR036909">
    <property type="entry name" value="Cyt_c-like_dom_sf"/>
</dbReference>
<evidence type="ECO:0000256" key="1">
    <source>
        <dbReference type="SAM" id="SignalP"/>
    </source>
</evidence>
<feature type="signal peptide" evidence="1">
    <location>
        <begin position="1"/>
        <end position="23"/>
    </location>
</feature>
<gene>
    <name evidence="2" type="ORF">AWB78_00689</name>
</gene>
<dbReference type="SUPFAM" id="SSF46626">
    <property type="entry name" value="Cytochrome c"/>
    <property type="match status" value="1"/>
</dbReference>
<protein>
    <recommendedName>
        <fullName evidence="4">Cytochrome c</fullName>
    </recommendedName>
</protein>
<dbReference type="EMBL" id="FCOX02000002">
    <property type="protein sequence ID" value="SAK46177.1"/>
    <property type="molecule type" value="Genomic_DNA"/>
</dbReference>
<dbReference type="Proteomes" id="UP000071859">
    <property type="component" value="Unassembled WGS sequence"/>
</dbReference>
<reference evidence="2" key="1">
    <citation type="submission" date="2016-01" db="EMBL/GenBank/DDBJ databases">
        <authorList>
            <person name="Peeters C."/>
        </authorList>
    </citation>
    <scope>NUCLEOTIDE SEQUENCE</scope>
    <source>
        <strain evidence="2">LMG 29321</strain>
    </source>
</reference>